<evidence type="ECO:0000256" key="2">
    <source>
        <dbReference type="ARBA" id="ARBA00001946"/>
    </source>
</evidence>
<keyword evidence="7 11" id="KW-0560">Oxidoreductase</keyword>
<dbReference type="SUPFAM" id="SSF55347">
    <property type="entry name" value="Glyceraldehyde-3-phosphate dehydrogenase-like, C-terminal domain"/>
    <property type="match status" value="1"/>
</dbReference>
<sequence length="218" mass="23892">MILTASGGAFRDCDDETLNRATYRVALAHPVWSMGPKVTVDSATLMNKALEILEAGALFRLPAERIGVVIHPQSVVHSMVEMIDGSLLAQLSVPDMRFAIQYALTYPARADGKLPELGWETLRTLEFRPPDRKRFPSLDFAYAALGAGGTMPAVLNAANEIGVERFSRGLIGLPDIWRGIERTMSCHRAAAQESLETVLAADEWARRKTGEILDGLSR</sequence>
<comment type="cofactor">
    <cofactor evidence="1">
        <name>Mn(2+)</name>
        <dbReference type="ChEBI" id="CHEBI:29035"/>
    </cofactor>
</comment>
<dbReference type="PANTHER" id="PTHR30525:SF0">
    <property type="entry name" value="1-DEOXY-D-XYLULOSE 5-PHOSPHATE REDUCTOISOMERASE, CHLOROPLASTIC"/>
    <property type="match status" value="1"/>
</dbReference>
<evidence type="ECO:0000259" key="10">
    <source>
        <dbReference type="Pfam" id="PF13288"/>
    </source>
</evidence>
<dbReference type="GO" id="GO:0016853">
    <property type="term" value="F:isomerase activity"/>
    <property type="evidence" value="ECO:0007669"/>
    <property type="project" value="UniProtKB-KW"/>
</dbReference>
<comment type="catalytic activity">
    <reaction evidence="8">
        <text>2-C-methyl-D-erythritol 4-phosphate + NADP(+) = 1-deoxy-D-xylulose 5-phosphate + NADPH + H(+)</text>
        <dbReference type="Rhea" id="RHEA:13717"/>
        <dbReference type="ChEBI" id="CHEBI:15378"/>
        <dbReference type="ChEBI" id="CHEBI:57783"/>
        <dbReference type="ChEBI" id="CHEBI:57792"/>
        <dbReference type="ChEBI" id="CHEBI:58262"/>
        <dbReference type="ChEBI" id="CHEBI:58349"/>
        <dbReference type="EC" id="1.1.1.267"/>
    </reaction>
    <physiologicalReaction direction="right-to-left" evidence="8">
        <dbReference type="Rhea" id="RHEA:13719"/>
    </physiologicalReaction>
</comment>
<dbReference type="InterPro" id="IPR003821">
    <property type="entry name" value="DXP_reductoisomerase"/>
</dbReference>
<dbReference type="SUPFAM" id="SSF69055">
    <property type="entry name" value="1-deoxy-D-xylulose-5-phosphate reductoisomerase, C-terminal domain"/>
    <property type="match status" value="1"/>
</dbReference>
<evidence type="ECO:0000256" key="7">
    <source>
        <dbReference type="ARBA" id="ARBA00023002"/>
    </source>
</evidence>
<evidence type="ECO:0000256" key="5">
    <source>
        <dbReference type="ARBA" id="ARBA00012366"/>
    </source>
</evidence>
<keyword evidence="6" id="KW-0479">Metal-binding</keyword>
<gene>
    <name evidence="11" type="primary">dxr_22</name>
    <name evidence="11" type="ORF">SDC9_81015</name>
</gene>
<dbReference type="Gene3D" id="1.10.1740.10">
    <property type="match status" value="1"/>
</dbReference>
<keyword evidence="11" id="KW-0413">Isomerase</keyword>
<dbReference type="Pfam" id="PF13288">
    <property type="entry name" value="DXPR_C"/>
    <property type="match status" value="1"/>
</dbReference>
<dbReference type="GO" id="GO:0051484">
    <property type="term" value="P:isopentenyl diphosphate biosynthetic process, methylerythritol 4-phosphate pathway involved in terpenoid biosynthetic process"/>
    <property type="evidence" value="ECO:0007669"/>
    <property type="project" value="TreeGrafter"/>
</dbReference>
<feature type="domain" description="1-deoxy-D-xylulose 5-phosphate reductoisomerase C-terminal" evidence="9">
    <location>
        <begin position="1"/>
        <end position="59"/>
    </location>
</feature>
<dbReference type="InterPro" id="IPR013644">
    <property type="entry name" value="DXP_reductoisomerase_C"/>
</dbReference>
<evidence type="ECO:0000259" key="9">
    <source>
        <dbReference type="Pfam" id="PF08436"/>
    </source>
</evidence>
<evidence type="ECO:0000256" key="8">
    <source>
        <dbReference type="ARBA" id="ARBA00048543"/>
    </source>
</evidence>
<dbReference type="EMBL" id="VSSQ01006972">
    <property type="protein sequence ID" value="MPM34432.1"/>
    <property type="molecule type" value="Genomic_DNA"/>
</dbReference>
<dbReference type="AlphaFoldDB" id="A0A644Z129"/>
<evidence type="ECO:0000256" key="6">
    <source>
        <dbReference type="ARBA" id="ARBA00022723"/>
    </source>
</evidence>
<evidence type="ECO:0000256" key="1">
    <source>
        <dbReference type="ARBA" id="ARBA00001936"/>
    </source>
</evidence>
<feature type="domain" description="DXP reductoisomerase C-terminal" evidence="10">
    <location>
        <begin position="91"/>
        <end position="207"/>
    </location>
</feature>
<dbReference type="GO" id="GO:0030604">
    <property type="term" value="F:1-deoxy-D-xylulose-5-phosphate reductoisomerase activity"/>
    <property type="evidence" value="ECO:0007669"/>
    <property type="project" value="UniProtKB-EC"/>
</dbReference>
<comment type="caution">
    <text evidence="11">The sequence shown here is derived from an EMBL/GenBank/DDBJ whole genome shotgun (WGS) entry which is preliminary data.</text>
</comment>
<comment type="similarity">
    <text evidence="4">Belongs to the DXR family.</text>
</comment>
<comment type="cofactor">
    <cofactor evidence="2">
        <name>Mg(2+)</name>
        <dbReference type="ChEBI" id="CHEBI:18420"/>
    </cofactor>
</comment>
<evidence type="ECO:0000256" key="4">
    <source>
        <dbReference type="ARBA" id="ARBA00006825"/>
    </source>
</evidence>
<dbReference type="GO" id="GO:0070402">
    <property type="term" value="F:NADPH binding"/>
    <property type="evidence" value="ECO:0007669"/>
    <property type="project" value="TreeGrafter"/>
</dbReference>
<dbReference type="PANTHER" id="PTHR30525">
    <property type="entry name" value="1-DEOXY-D-XYLULOSE 5-PHOSPHATE REDUCTOISOMERASE"/>
    <property type="match status" value="1"/>
</dbReference>
<name>A0A644Z129_9ZZZZ</name>
<dbReference type="EC" id="1.1.1.267" evidence="5"/>
<accession>A0A644Z129</accession>
<dbReference type="InterPro" id="IPR026877">
    <property type="entry name" value="DXPR_C"/>
</dbReference>
<evidence type="ECO:0000256" key="3">
    <source>
        <dbReference type="ARBA" id="ARBA00005094"/>
    </source>
</evidence>
<comment type="pathway">
    <text evidence="3">Isoprenoid biosynthesis; isopentenyl diphosphate biosynthesis via DXP pathway; isopentenyl diphosphate from 1-deoxy-D-xylulose 5-phosphate: step 1/6.</text>
</comment>
<dbReference type="Pfam" id="PF08436">
    <property type="entry name" value="DXP_redisom_C"/>
    <property type="match status" value="1"/>
</dbReference>
<protein>
    <recommendedName>
        <fullName evidence="5">1-deoxy-D-xylulose-5-phosphate reductoisomerase</fullName>
        <ecNumber evidence="5">1.1.1.267</ecNumber>
    </recommendedName>
</protein>
<reference evidence="11" key="1">
    <citation type="submission" date="2019-08" db="EMBL/GenBank/DDBJ databases">
        <authorList>
            <person name="Kucharzyk K."/>
            <person name="Murdoch R.W."/>
            <person name="Higgins S."/>
            <person name="Loffler F."/>
        </authorList>
    </citation>
    <scope>NUCLEOTIDE SEQUENCE</scope>
</reference>
<proteinExistence type="inferred from homology"/>
<dbReference type="GO" id="GO:0030145">
    <property type="term" value="F:manganese ion binding"/>
    <property type="evidence" value="ECO:0007669"/>
    <property type="project" value="TreeGrafter"/>
</dbReference>
<dbReference type="UniPathway" id="UPA00056">
    <property type="reaction ID" value="UER00092"/>
</dbReference>
<evidence type="ECO:0000313" key="11">
    <source>
        <dbReference type="EMBL" id="MPM34432.1"/>
    </source>
</evidence>
<organism evidence="11">
    <name type="scientific">bioreactor metagenome</name>
    <dbReference type="NCBI Taxonomy" id="1076179"/>
    <lineage>
        <taxon>unclassified sequences</taxon>
        <taxon>metagenomes</taxon>
        <taxon>ecological metagenomes</taxon>
    </lineage>
</organism>
<dbReference type="InterPro" id="IPR036169">
    <property type="entry name" value="DXPR_C_sf"/>
</dbReference>